<feature type="non-terminal residue" evidence="8">
    <location>
        <position position="1"/>
    </location>
</feature>
<dbReference type="AlphaFoldDB" id="A0A371FDZ3"/>
<feature type="transmembrane region" description="Helical" evidence="6">
    <location>
        <begin position="148"/>
        <end position="166"/>
    </location>
</feature>
<comment type="similarity">
    <text evidence="2 6">Belongs to the peptidase S54 family.</text>
</comment>
<comment type="caution">
    <text evidence="8">The sequence shown here is derived from an EMBL/GenBank/DDBJ whole genome shotgun (WGS) entry which is preliminary data.</text>
</comment>
<feature type="transmembrane region" description="Helical" evidence="6">
    <location>
        <begin position="225"/>
        <end position="244"/>
    </location>
</feature>
<evidence type="ECO:0000256" key="6">
    <source>
        <dbReference type="RuleBase" id="RU362115"/>
    </source>
</evidence>
<evidence type="ECO:0000313" key="9">
    <source>
        <dbReference type="Proteomes" id="UP000257109"/>
    </source>
</evidence>
<evidence type="ECO:0000256" key="1">
    <source>
        <dbReference type="ARBA" id="ARBA00004141"/>
    </source>
</evidence>
<proteinExistence type="inferred from homology"/>
<protein>
    <recommendedName>
        <fullName evidence="6">RHOMBOID-like protein</fullName>
        <ecNumber evidence="6">3.4.21.105</ecNumber>
    </recommendedName>
</protein>
<comment type="catalytic activity">
    <reaction evidence="6">
        <text>Cleaves type-1 transmembrane domains using a catalytic dyad composed of serine and histidine that are contributed by different transmembrane domains.</text>
        <dbReference type="EC" id="3.4.21.105"/>
    </reaction>
</comment>
<dbReference type="PANTHER" id="PTHR22936:SF75">
    <property type="entry name" value="RHOMBOID-LIKE PROTEIN 8"/>
    <property type="match status" value="1"/>
</dbReference>
<comment type="function">
    <text evidence="6">Serine protease involved in intramembrane proteolysis.</text>
</comment>
<keyword evidence="6" id="KW-0720">Serine protease</keyword>
<evidence type="ECO:0000256" key="4">
    <source>
        <dbReference type="ARBA" id="ARBA00022989"/>
    </source>
</evidence>
<evidence type="ECO:0000256" key="3">
    <source>
        <dbReference type="ARBA" id="ARBA00022692"/>
    </source>
</evidence>
<keyword evidence="9" id="KW-1185">Reference proteome</keyword>
<keyword evidence="5 6" id="KW-0472">Membrane</keyword>
<feature type="transmembrane region" description="Helical" evidence="6">
    <location>
        <begin position="116"/>
        <end position="136"/>
    </location>
</feature>
<dbReference type="GO" id="GO:0006508">
    <property type="term" value="P:proteolysis"/>
    <property type="evidence" value="ECO:0007669"/>
    <property type="project" value="UniProtKB-KW"/>
</dbReference>
<feature type="transmembrane region" description="Helical" evidence="6">
    <location>
        <begin position="34"/>
        <end position="54"/>
    </location>
</feature>
<dbReference type="GO" id="GO:0004252">
    <property type="term" value="F:serine-type endopeptidase activity"/>
    <property type="evidence" value="ECO:0007669"/>
    <property type="project" value="InterPro"/>
</dbReference>
<gene>
    <name evidence="8" type="primary">KOM</name>
    <name evidence="8" type="ORF">CR513_43685</name>
</gene>
<feature type="domain" description="Peptidase S54 rhomboid" evidence="7">
    <location>
        <begin position="106"/>
        <end position="242"/>
    </location>
</feature>
<name>A0A371FDZ3_MUCPR</name>
<evidence type="ECO:0000259" key="7">
    <source>
        <dbReference type="Pfam" id="PF01694"/>
    </source>
</evidence>
<dbReference type="Pfam" id="PF01694">
    <property type="entry name" value="Rhomboid"/>
    <property type="match status" value="1"/>
</dbReference>
<dbReference type="InterPro" id="IPR022764">
    <property type="entry name" value="Peptidase_S54_rhomboid_dom"/>
</dbReference>
<dbReference type="Gene3D" id="1.20.1540.10">
    <property type="entry name" value="Rhomboid-like"/>
    <property type="match status" value="1"/>
</dbReference>
<keyword evidence="4 6" id="KW-1133">Transmembrane helix</keyword>
<evidence type="ECO:0000313" key="8">
    <source>
        <dbReference type="EMBL" id="RDX76333.1"/>
    </source>
</evidence>
<dbReference type="EMBL" id="QJKJ01009539">
    <property type="protein sequence ID" value="RDX76333.1"/>
    <property type="molecule type" value="Genomic_DNA"/>
</dbReference>
<evidence type="ECO:0000256" key="5">
    <source>
        <dbReference type="ARBA" id="ARBA00023136"/>
    </source>
</evidence>
<sequence length="398" mass="44362">MAESLECIDVKLSPAPDQRIPLMKSRRGRRRGDTWVVSVFVIIEIGVFIATMLVNDCWTNSHGDCVIQALGRFSFQPLPENPLLGPSQSKLDEMGALRRSLLTEHHQTWRLFTFPFLHAGLFHLLLNLCSVIYVGVRLEHDFGPIRIGIIYALSAFVGALVASLFLQNTPAVGASGALYGLLGTLLSELVWNWKFHTNKISAIASLVFVFVCNFILGFLPYVDNFASIGGFISGFLLGSVFLLSPQLQTVAPNKGDLVDYGVKSYIKFKLKQKLDRSVLRIVSLILFSLLYFSMESTSTVIAHGVHMLTVSLLQAGTAKTQKSLVRYYTSLLLSFPKLKIPNKRFTTKMNFLLPLRINNTMVSNAQLTMTCIGNGNFRVFPFTNISRARLNDLCNLIC</sequence>
<dbReference type="InterPro" id="IPR002610">
    <property type="entry name" value="Peptidase_S54_rhomboid-like"/>
</dbReference>
<keyword evidence="3 6" id="KW-0812">Transmembrane</keyword>
<keyword evidence="6" id="KW-0378">Hydrolase</keyword>
<feature type="transmembrane region" description="Helical" evidence="6">
    <location>
        <begin position="200"/>
        <end position="219"/>
    </location>
</feature>
<organism evidence="8 9">
    <name type="scientific">Mucuna pruriens</name>
    <name type="common">Velvet bean</name>
    <name type="synonym">Dolichos pruriens</name>
    <dbReference type="NCBI Taxonomy" id="157652"/>
    <lineage>
        <taxon>Eukaryota</taxon>
        <taxon>Viridiplantae</taxon>
        <taxon>Streptophyta</taxon>
        <taxon>Embryophyta</taxon>
        <taxon>Tracheophyta</taxon>
        <taxon>Spermatophyta</taxon>
        <taxon>Magnoliopsida</taxon>
        <taxon>eudicotyledons</taxon>
        <taxon>Gunneridae</taxon>
        <taxon>Pentapetalae</taxon>
        <taxon>rosids</taxon>
        <taxon>fabids</taxon>
        <taxon>Fabales</taxon>
        <taxon>Fabaceae</taxon>
        <taxon>Papilionoideae</taxon>
        <taxon>50 kb inversion clade</taxon>
        <taxon>NPAAA clade</taxon>
        <taxon>indigoferoid/millettioid clade</taxon>
        <taxon>Phaseoleae</taxon>
        <taxon>Mucuna</taxon>
    </lineage>
</organism>
<feature type="transmembrane region" description="Helical" evidence="6">
    <location>
        <begin position="172"/>
        <end position="193"/>
    </location>
</feature>
<feature type="transmembrane region" description="Helical" evidence="6">
    <location>
        <begin position="277"/>
        <end position="294"/>
    </location>
</feature>
<dbReference type="InterPro" id="IPR035952">
    <property type="entry name" value="Rhomboid-like_sf"/>
</dbReference>
<dbReference type="EC" id="3.4.21.105" evidence="6"/>
<accession>A0A371FDZ3</accession>
<dbReference type="OrthoDB" id="418595at2759"/>
<reference evidence="8" key="1">
    <citation type="submission" date="2018-05" db="EMBL/GenBank/DDBJ databases">
        <title>Draft genome of Mucuna pruriens seed.</title>
        <authorList>
            <person name="Nnadi N.E."/>
            <person name="Vos R."/>
            <person name="Hasami M.H."/>
            <person name="Devisetty U.K."/>
            <person name="Aguiy J.C."/>
        </authorList>
    </citation>
    <scope>NUCLEOTIDE SEQUENCE [LARGE SCALE GENOMIC DNA]</scope>
    <source>
        <strain evidence="8">JCA_2017</strain>
    </source>
</reference>
<dbReference type="SUPFAM" id="SSF144091">
    <property type="entry name" value="Rhomboid-like"/>
    <property type="match status" value="1"/>
</dbReference>
<dbReference type="Proteomes" id="UP000257109">
    <property type="component" value="Unassembled WGS sequence"/>
</dbReference>
<comment type="subcellular location">
    <subcellularLocation>
        <location evidence="1 6">Membrane</location>
        <topology evidence="1 6">Multi-pass membrane protein</topology>
    </subcellularLocation>
</comment>
<evidence type="ECO:0000256" key="2">
    <source>
        <dbReference type="ARBA" id="ARBA00009045"/>
    </source>
</evidence>
<dbReference type="GO" id="GO:0016020">
    <property type="term" value="C:membrane"/>
    <property type="evidence" value="ECO:0007669"/>
    <property type="project" value="UniProtKB-SubCell"/>
</dbReference>
<dbReference type="PANTHER" id="PTHR22936">
    <property type="entry name" value="RHOMBOID-RELATED"/>
    <property type="match status" value="1"/>
</dbReference>
<keyword evidence="6" id="KW-0645">Protease</keyword>
<dbReference type="STRING" id="157652.A0A371FDZ3"/>